<protein>
    <submittedName>
        <fullName evidence="10">Ca2+-binding RTX toxin-like protein</fullName>
    </submittedName>
</protein>
<feature type="region of interest" description="Disordered" evidence="8">
    <location>
        <begin position="2798"/>
        <end position="2886"/>
    </location>
</feature>
<feature type="region of interest" description="Disordered" evidence="8">
    <location>
        <begin position="2479"/>
        <end position="2509"/>
    </location>
</feature>
<evidence type="ECO:0000256" key="3">
    <source>
        <dbReference type="ARBA" id="ARBA00022525"/>
    </source>
</evidence>
<evidence type="ECO:0000256" key="5">
    <source>
        <dbReference type="ARBA" id="ARBA00022737"/>
    </source>
</evidence>
<dbReference type="GO" id="GO:0005576">
    <property type="term" value="C:extracellular region"/>
    <property type="evidence" value="ECO:0007669"/>
    <property type="project" value="UniProtKB-SubCell"/>
</dbReference>
<evidence type="ECO:0000313" key="10">
    <source>
        <dbReference type="EMBL" id="TQM64133.1"/>
    </source>
</evidence>
<sequence>MVRKAIRRALGAGLTSLLVVVGALGGHSPAFAADPDPGVDKVVALLGGSGGSSNLATWTKGLSTLGSFGKQLPFVAASPGGLAGLDDLVEEGVASTLAGALTWADVATSGEAVPLPGGRNGVLDITVDDLGEGKRAHVNLVVSRTATQQALAVSSASPKVELSSPQGVTATVEATLSLWVVWTGPTTNRVYLASDDAHAPRIDVDITAQLSASAKAAVGILGVTLSSSDFTVKVHTFARVDDPNNDGILAFDNGGAGAGELAAEGSLTGLVTAALDPNGAPSDVGVAGSVKGTLDIAADTNGLTGVGFPTNVASSVTISWPNIAVGSPTVTAPDLASLVGKFQNMSLRDLADGLAQVATALTGIQQAKFDPDGAGPLPTTGNLDLPFLRGTVADAVKANQVLVDFLKANVIQQPDPAQPSPPSFDASTVGNPTFTSLQDLITKLKAAGIGLDNVSWDPTTSKLVFRMQMTKAAPSSPVPMDAGSARTSRASAMYAADGLALDDGTKPWAPDQWAGMRIVAGTSAGEIATNDDDSLTLSGPWIGGKPTDTTPFVIVGPEAQLGAVTFADRLTDQPVPNGPRRGILRANAPQTFATVKPSFSADLTLVLDLQDPRTGQACVGFEGNTEPCPFTQTTGTFTTNITSLPLGPDRIMVRTGSPLLTADFPIETKVDLSANAGFFQVRLEGELSVCNSTAAVDCSGAVTGNMLTIGLKQAGDAQHDLRLRDLFAQLVTSTPTGASQAGGLLDVHVNVRAAADMAVSIPEADGFLPAGTDVGVSATWADLTQLSGPSGPQLDLSKLERIFALDIKPGSQAELFAIVLRTLQTLATQLAEAQPGGAGGVYSKEIPGLGVSLRDLMRRDASGQGADVNYGDNTLQHVGRVFDASFVGRSLVVGTQVAVVASASGDTVTLTEKWTTKPADDTAYTFRSPLDDAVDAMSAHPPQNMQDLVAFLDRRLGTDALDFRYLDDGGTPSVVLDVDWKRSYTTTAPLRLDIGGDKTIFSAEASGEGSVAVEGGVKVGLVVPLAPGTGPTTAAALKVLEDSSIGIAADARFTGSAAGTLGPLSISAGLPGGGAGTQVDLQADLSLDLAKSGASPDTPVSFSDFLSDVAVDLNARNTPVDCGEALTVELMVCGVIPLYATVAGGSPTSLGKVALRLPDTDDPADLITVSGNLPAPDDTTARLELPDLSAAFANAIADFTQIGPGLDGYLEKIEQAMRLATLDGKLPFVGKDLQQGADSINRLRAEIKAKLGNVPASADEARDYVNDKLKEAIAAAGLKDANLVVNYECKAKLEPTGAPTLVADPATAGTTKWQYKIVASQGTDDDTVPSDPATVSTAFTDLGGGNSIALTWTASAGATAYKILRSKDDADFGLVATVDGSTLTYTDSDNSAPSTYDEKTSKPMLLACPTDNVNGVNITFEVLAGQVDAVEGCVAGSGCLGDGASLPLDIGIPGLAIKAGEDDAITYGLGLQLHVKAGINTDDGFVIYTHDNWQGGQPAPEFGLGARFDMPATMTAQLAFLDIDVQKQGTEPLFAGAFFVDLTSTDPTETATSTLTIADISGGDVTSLFGISLSAKIKADWLVKASVDSVLPGVQANFVLGWTITDKNIKDVGFPTIEFKQVAIDAGGFLSSLLGPVLKKVKSVTGPLQPVIDTLYAPIPVLSDLSRLAGGGDVSLITLAKTFNTMAGGPKLDFVDKIAALTTLVNNLPDCGGGAGDPSCLIPIGSFTVSGSRALDTDVSPTSSLDPGGANSLITTALPKSEQEVKDLLNAKGGQGKVFGVGADTTGKANQSGFSFPILDDPASVFSLLMGSDVSLVEFDSGPLTLGFTWRQAFGPVYAPPPVMVTLSGSASVTLRFMAGLDTAGIRYAVEAAQAGAPVDGLKLLDGLYFKTTDKTGTPVPVVRLDGEIAAGAAVTALIITVGIEGGLHLTIGFHWNDPNNDGKFRVSEFVQAAVNNPLCLFTTTGRLSLFLRLYITLGFSPFSVSFSITLADITLLDFTAQPDCAPPPPRLGGTEGDTLVVFAGHFGNDQSRGAPWGNTADTEADVVKVTALRFAQKKGVDEAGTNPDFDGFRVQMLGETRDYLDAGLKRVVVDGRGSSTPLVVSFVGDGKKDSSPTSTTTQADLSLFDKDAVVFGTPGKDQIQTGTGNSWVDAGGDADRVVTADLADKVARVAGGPGDDAITTGSGDDFVSGDGALPVLTRAFTAVLNPLDVENSKSKITTVALDDVIDWTKLDVDPTQGDQGSGGVDVISVGLGHNRVNGGPGDDKIGVASDRPGATAGTTIPSEGNVLIGGLGSDAVTGGSGPDKLYASTEGGFGVDEDGTADTLTTPAGKPSIPNIIETGSGNDEVWGSTVEDVVTSHSKGSEHARIIGGAGPDALVGGYGTDAVFGGPGDDYVIAEPSEVGARGLDEAGAPRGPDVIEGVDFGAYRFVRHLPIPSGEASSSKTLVGGRGNDHVLGGDGPATVFGDTLRDAATAGGNADETCRAGTPVASDPVPEGTTAASGDGNDLVLGGAGIDTVSAGGARDRVLAAGSGDLVCGQEGDDMLLGDDGADGVWGGSGADRGYGGSGADLVFGNGDDDVLYGLADADVIEGNNGADWATGGDGDDVLYGGTRASGRTDTDAADAGDVLAGDIGVDLLIGDNGTVDDPSSSADAPAIPFDLDGSVPNAGRGDLIFGGGGDDTAYGGLGDDRVNGGDDADHLEGNNGSDTVHGDAGEDQVVGGSFQQASAGVGRPDSGDVLYGDGGPDLLTGDNAVVTRGVAAGDTTPVTRMRGFASTHRVVLLDLGSSPVAGTSGGDLMMGGDAQDVAFGQSGPDRVKGDAADDYAEGGPGIDWVEGDDGDDDIVGGSSTPSGGSGDTTSGQPDSDDALFGGRGDDVSLGDNGQILRPVAGQAPTSVTVRLGSTTGTAMIPRVVQPWDRSVTTGHLEIPTAERWGFDRISGGDGVDVLAGQDGNDAMTGDSGADYLEGNGGSDALFGDLALGAASAHGTTVLPVTAPWPGSASPASLLVGSETAPGQDDLIGGTSTPAYRDGPDTIEGNGADDVVLGDNGSLLRTLTGAAGGQSETVYADRYPDGAVPSDATRSRTHDPALPGPSTRFCTTAQGTCEVTGAFGGDVIWGDGGNDGIWGQDGDDAISGGGGDDDLYGELGNDTIGGDAGGDAIVGDRGGVVNQLLSAGDSPAEVTTSLNSPPAETFTAFRRTAYDRRVDLLHDVDGDQWIGASTDAPMPHDGFANGGRDRLRGGPDADDIHGGYGDDVANGDSGGDEVYGDDGEDVLWGGRGCDPVLDSATPDCLTGGTFDQTSRGTDDRFVDHLFGGAGEPDVNKQDIVGSDLLDVRPRGSYVPGSGCTNGDWPLTSGSKKNATTVDPCLWFTMTDTADADPVDNNHHQGTDWLYGGWDRDVMQGDVAANGPNPGDRLIDWVGVYNLYTHCNAAYGGFNDVRQISPQMQTFLQQVAWGTGAGRSASDVTTPGTSAFRELALVYSEDINDHGSGAAYPTTPGHFEEVACQN</sequence>
<name>A0A543I0J9_9MICO</name>
<dbReference type="PROSITE" id="PS00330">
    <property type="entry name" value="HEMOLYSIN_CALCIUM"/>
    <property type="match status" value="1"/>
</dbReference>
<dbReference type="Proteomes" id="UP000316747">
    <property type="component" value="Unassembled WGS sequence"/>
</dbReference>
<feature type="region of interest" description="Disordered" evidence="8">
    <location>
        <begin position="3224"/>
        <end position="3276"/>
    </location>
</feature>
<keyword evidence="7" id="KW-0472">Membrane</keyword>
<feature type="region of interest" description="Disordered" evidence="8">
    <location>
        <begin position="3070"/>
        <end position="3099"/>
    </location>
</feature>
<dbReference type="Gene3D" id="2.150.10.10">
    <property type="entry name" value="Serralysin-like metalloprotease, C-terminal"/>
    <property type="match status" value="3"/>
</dbReference>
<dbReference type="InterPro" id="IPR011049">
    <property type="entry name" value="Serralysin-like_metalloprot_C"/>
</dbReference>
<dbReference type="GO" id="GO:0005509">
    <property type="term" value="F:calcium ion binding"/>
    <property type="evidence" value="ECO:0007669"/>
    <property type="project" value="InterPro"/>
</dbReference>
<feature type="compositionally biased region" description="Basic and acidic residues" evidence="8">
    <location>
        <begin position="3240"/>
        <end position="3254"/>
    </location>
</feature>
<keyword evidence="4" id="KW-0800">Toxin</keyword>
<feature type="compositionally biased region" description="Basic and acidic residues" evidence="8">
    <location>
        <begin position="2696"/>
        <end position="2706"/>
    </location>
</feature>
<dbReference type="Gene3D" id="2.60.40.10">
    <property type="entry name" value="Immunoglobulins"/>
    <property type="match status" value="1"/>
</dbReference>
<proteinExistence type="predicted"/>
<dbReference type="Pfam" id="PF00353">
    <property type="entry name" value="HemolysinCabind"/>
    <property type="match status" value="14"/>
</dbReference>
<dbReference type="PRINTS" id="PR01488">
    <property type="entry name" value="RTXTOXINA"/>
</dbReference>
<reference evidence="10 11" key="1">
    <citation type="submission" date="2019-06" db="EMBL/GenBank/DDBJ databases">
        <title>Genome sequencing of plant associated microbes to promote plant fitness in Sorghum bicolor and Oryza sativa.</title>
        <authorList>
            <person name="Coleman-Derr D."/>
        </authorList>
    </citation>
    <scope>NUCLEOTIDE SEQUENCE [LARGE SCALE GENOMIC DNA]</scope>
    <source>
        <strain evidence="10 11">KV-663</strain>
    </source>
</reference>
<evidence type="ECO:0000256" key="7">
    <source>
        <dbReference type="ARBA" id="ARBA00023136"/>
    </source>
</evidence>
<evidence type="ECO:0000256" key="1">
    <source>
        <dbReference type="ARBA" id="ARBA00004370"/>
    </source>
</evidence>
<evidence type="ECO:0000313" key="11">
    <source>
        <dbReference type="Proteomes" id="UP000316747"/>
    </source>
</evidence>
<dbReference type="InterPro" id="IPR018511">
    <property type="entry name" value="Hemolysin-typ_Ca-bd_CS"/>
</dbReference>
<evidence type="ECO:0000256" key="9">
    <source>
        <dbReference type="SAM" id="SignalP"/>
    </source>
</evidence>
<dbReference type="InterPro" id="IPR003995">
    <property type="entry name" value="RTX_toxin_determinant-A"/>
</dbReference>
<dbReference type="InterPro" id="IPR050557">
    <property type="entry name" value="RTX_toxin/Mannuronan_C5-epim"/>
</dbReference>
<evidence type="ECO:0000256" key="4">
    <source>
        <dbReference type="ARBA" id="ARBA00022656"/>
    </source>
</evidence>
<evidence type="ECO:0000256" key="6">
    <source>
        <dbReference type="ARBA" id="ARBA00023026"/>
    </source>
</evidence>
<dbReference type="RefSeq" id="WP_141841828.1">
    <property type="nucleotide sequence ID" value="NZ_VFPM01000001.1"/>
</dbReference>
<dbReference type="EMBL" id="VFPM01000001">
    <property type="protein sequence ID" value="TQM64133.1"/>
    <property type="molecule type" value="Genomic_DNA"/>
</dbReference>
<dbReference type="GO" id="GO:0016020">
    <property type="term" value="C:membrane"/>
    <property type="evidence" value="ECO:0007669"/>
    <property type="project" value="UniProtKB-SubCell"/>
</dbReference>
<feature type="region of interest" description="Disordered" evidence="8">
    <location>
        <begin position="2696"/>
        <end position="2720"/>
    </location>
</feature>
<feature type="region of interest" description="Disordered" evidence="8">
    <location>
        <begin position="2329"/>
        <end position="2349"/>
    </location>
</feature>
<accession>A0A543I0J9</accession>
<dbReference type="SUPFAM" id="SSF51120">
    <property type="entry name" value="beta-Roll"/>
    <property type="match status" value="8"/>
</dbReference>
<feature type="compositionally biased region" description="Acidic residues" evidence="8">
    <location>
        <begin position="3267"/>
        <end position="3276"/>
    </location>
</feature>
<keyword evidence="9" id="KW-0732">Signal</keyword>
<dbReference type="InterPro" id="IPR001343">
    <property type="entry name" value="Hemolysn_Ca-bd"/>
</dbReference>
<gene>
    <name evidence="10" type="ORF">FBY41_0493</name>
</gene>
<dbReference type="PANTHER" id="PTHR38340:SF1">
    <property type="entry name" value="S-LAYER PROTEIN"/>
    <property type="match status" value="1"/>
</dbReference>
<evidence type="ECO:0000256" key="2">
    <source>
        <dbReference type="ARBA" id="ARBA00004613"/>
    </source>
</evidence>
<keyword evidence="11" id="KW-1185">Reference proteome</keyword>
<dbReference type="GO" id="GO:0005975">
    <property type="term" value="P:carbohydrate metabolic process"/>
    <property type="evidence" value="ECO:0007669"/>
    <property type="project" value="UniProtKB-ARBA"/>
</dbReference>
<keyword evidence="5" id="KW-0677">Repeat</keyword>
<feature type="chain" id="PRO_5021708648" evidence="9">
    <location>
        <begin position="33"/>
        <end position="3514"/>
    </location>
</feature>
<keyword evidence="6" id="KW-0843">Virulence</keyword>
<feature type="signal peptide" evidence="9">
    <location>
        <begin position="1"/>
        <end position="32"/>
    </location>
</feature>
<comment type="caution">
    <text evidence="10">The sequence shown here is derived from an EMBL/GenBank/DDBJ whole genome shotgun (WGS) entry which is preliminary data.</text>
</comment>
<evidence type="ECO:0000256" key="8">
    <source>
        <dbReference type="SAM" id="MobiDB-lite"/>
    </source>
</evidence>
<dbReference type="PANTHER" id="PTHR38340">
    <property type="entry name" value="S-LAYER PROTEIN"/>
    <property type="match status" value="1"/>
</dbReference>
<dbReference type="InterPro" id="IPR013783">
    <property type="entry name" value="Ig-like_fold"/>
</dbReference>
<keyword evidence="3" id="KW-0964">Secreted</keyword>
<organism evidence="10 11">
    <name type="scientific">Humibacillus xanthopallidus</name>
    <dbReference type="NCBI Taxonomy" id="412689"/>
    <lineage>
        <taxon>Bacteria</taxon>
        <taxon>Bacillati</taxon>
        <taxon>Actinomycetota</taxon>
        <taxon>Actinomycetes</taxon>
        <taxon>Micrococcales</taxon>
        <taxon>Intrasporangiaceae</taxon>
        <taxon>Humibacillus</taxon>
    </lineage>
</organism>
<comment type="subcellular location">
    <subcellularLocation>
        <location evidence="1">Membrane</location>
    </subcellularLocation>
    <subcellularLocation>
        <location evidence="2">Secreted</location>
    </subcellularLocation>
</comment>
<feature type="compositionally biased region" description="Low complexity" evidence="8">
    <location>
        <begin position="2849"/>
        <end position="2867"/>
    </location>
</feature>
<dbReference type="OrthoDB" id="3738669at2"/>
<feature type="compositionally biased region" description="Acidic residues" evidence="8">
    <location>
        <begin position="2839"/>
        <end position="2848"/>
    </location>
</feature>
<dbReference type="GO" id="GO:0090729">
    <property type="term" value="F:toxin activity"/>
    <property type="evidence" value="ECO:0007669"/>
    <property type="project" value="UniProtKB-KW"/>
</dbReference>